<evidence type="ECO:0000259" key="4">
    <source>
        <dbReference type="Pfam" id="PF02872"/>
    </source>
</evidence>
<dbReference type="OrthoDB" id="9793179at2"/>
<dbReference type="Proteomes" id="UP000281813">
    <property type="component" value="Unassembled WGS sequence"/>
</dbReference>
<dbReference type="Pfam" id="PF00149">
    <property type="entry name" value="Metallophos"/>
    <property type="match status" value="1"/>
</dbReference>
<dbReference type="Pfam" id="PF02872">
    <property type="entry name" value="5_nucleotid_C"/>
    <property type="match status" value="1"/>
</dbReference>
<feature type="domain" description="5'-Nucleotidase C-terminal" evidence="4">
    <location>
        <begin position="289"/>
        <end position="428"/>
    </location>
</feature>
<evidence type="ECO:0000313" key="6">
    <source>
        <dbReference type="Proteomes" id="UP000281813"/>
    </source>
</evidence>
<dbReference type="SUPFAM" id="SSF56300">
    <property type="entry name" value="Metallo-dependent phosphatases"/>
    <property type="match status" value="1"/>
</dbReference>
<proteinExistence type="inferred from homology"/>
<dbReference type="PANTHER" id="PTHR11575:SF24">
    <property type="entry name" value="5'-NUCLEOTIDASE"/>
    <property type="match status" value="1"/>
</dbReference>
<comment type="similarity">
    <text evidence="2">Belongs to the 5'-nucleotidase family.</text>
</comment>
<gene>
    <name evidence="5" type="ORF">D8M05_19080</name>
</gene>
<dbReference type="PRINTS" id="PR01607">
    <property type="entry name" value="APYRASEFAMLY"/>
</dbReference>
<dbReference type="PANTHER" id="PTHR11575">
    <property type="entry name" value="5'-NUCLEOTIDASE-RELATED"/>
    <property type="match status" value="1"/>
</dbReference>
<keyword evidence="6" id="KW-1185">Reference proteome</keyword>
<protein>
    <submittedName>
        <fullName evidence="5">Bifunctional metallophosphatase/5'-nucleotidase</fullName>
    </submittedName>
</protein>
<dbReference type="EMBL" id="RBZO01000051">
    <property type="protein sequence ID" value="RKQ11973.1"/>
    <property type="molecule type" value="Genomic_DNA"/>
</dbReference>
<dbReference type="InterPro" id="IPR011240">
    <property type="entry name" value="Pesterase_YunD"/>
</dbReference>
<organism evidence="5 6">
    <name type="scientific">Oceanobacillus bengalensis</name>
    <dbReference type="NCBI Taxonomy" id="1435466"/>
    <lineage>
        <taxon>Bacteria</taxon>
        <taxon>Bacillati</taxon>
        <taxon>Bacillota</taxon>
        <taxon>Bacilli</taxon>
        <taxon>Bacillales</taxon>
        <taxon>Bacillaceae</taxon>
        <taxon>Oceanobacillus</taxon>
    </lineage>
</organism>
<dbReference type="InterPro" id="IPR004843">
    <property type="entry name" value="Calcineurin-like_PHP"/>
</dbReference>
<dbReference type="PIRSF" id="PIRSF036361">
    <property type="entry name" value="YunD"/>
    <property type="match status" value="1"/>
</dbReference>
<dbReference type="InterPro" id="IPR029052">
    <property type="entry name" value="Metallo-depent_PP-like"/>
</dbReference>
<sequence length="468" mass="53352">MIEKLYFYYTNDLHSNFDQWPRVAKYLKDATSKREKHGDAYWTVDIGDHMDRVHPISEAFKGKANVELMNDLHYDIATIGNNEGITLSHDELYSLYDDANFEVVCTNLHRTEVGNPNWLKRTVKIESASGIRIGVIGLTAPFNNYYELLGWHISSERQALEQYVSELKKETDIIILLSHLGLSEDQAIARKFPDIDLIIGGHTHHLLRTGEKVNHTLITAAGKHCFYIGEAILSWDHEAKKLVRQEAYATDITHYQVDPETETNLKSLQMKADQLLGDTIVQLEKPIEVKWFKHTEIMQQLTNTLKNHTKADCALLNSGVLLADFPAGKVSYKDVHRICPHPINPVVVKLDGNELIEVIRASLTKEFMELKLKGFGFRGKMLGRMVFSGITVETAFHVNGEEYVKNVVFEDGTKPDGDRLYNVATADTFTFGRLLPEIARSETKQYMLPEFLRDLLVETLQREFASTL</sequence>
<dbReference type="InterPro" id="IPR036907">
    <property type="entry name" value="5'-Nucleotdase_C_sf"/>
</dbReference>
<feature type="domain" description="Calcineurin-like phosphoesterase" evidence="3">
    <location>
        <begin position="8"/>
        <end position="205"/>
    </location>
</feature>
<evidence type="ECO:0000259" key="3">
    <source>
        <dbReference type="Pfam" id="PF00149"/>
    </source>
</evidence>
<keyword evidence="1" id="KW-0732">Signal</keyword>
<reference evidence="5 6" key="1">
    <citation type="journal article" date="2015" name="Antonie Van Leeuwenhoek">
        <title>Oceanobacillus bengalensis sp. nov., a bacterium isolated from seawater of the Bay of Bengal.</title>
        <authorList>
            <person name="Yongchang O."/>
            <person name="Xiang W."/>
            <person name="Wang G."/>
        </authorList>
    </citation>
    <scope>NUCLEOTIDE SEQUENCE [LARGE SCALE GENOMIC DNA]</scope>
    <source>
        <strain evidence="5 6">MCCC 1K00260</strain>
    </source>
</reference>
<dbReference type="RefSeq" id="WP_121134619.1">
    <property type="nucleotide sequence ID" value="NZ_JBHUFK010000012.1"/>
</dbReference>
<dbReference type="InterPro" id="IPR006179">
    <property type="entry name" value="5_nucleotidase/apyrase"/>
</dbReference>
<name>A0A494YRP1_9BACI</name>
<dbReference type="SUPFAM" id="SSF55816">
    <property type="entry name" value="5'-nucleotidase (syn. UDP-sugar hydrolase), C-terminal domain"/>
    <property type="match status" value="1"/>
</dbReference>
<dbReference type="Gene3D" id="3.60.21.10">
    <property type="match status" value="1"/>
</dbReference>
<evidence type="ECO:0000256" key="2">
    <source>
        <dbReference type="RuleBase" id="RU362119"/>
    </source>
</evidence>
<comment type="caution">
    <text evidence="5">The sequence shown here is derived from an EMBL/GenBank/DDBJ whole genome shotgun (WGS) entry which is preliminary data.</text>
</comment>
<keyword evidence="2" id="KW-0378">Hydrolase</keyword>
<dbReference type="AlphaFoldDB" id="A0A494YRP1"/>
<accession>A0A494YRP1</accession>
<evidence type="ECO:0000313" key="5">
    <source>
        <dbReference type="EMBL" id="RKQ11973.1"/>
    </source>
</evidence>
<evidence type="ECO:0000256" key="1">
    <source>
        <dbReference type="ARBA" id="ARBA00022729"/>
    </source>
</evidence>
<keyword evidence="2" id="KW-0547">Nucleotide-binding</keyword>
<dbReference type="Gene3D" id="3.90.780.10">
    <property type="entry name" value="5'-Nucleotidase, C-terminal domain"/>
    <property type="match status" value="1"/>
</dbReference>
<dbReference type="InterPro" id="IPR008334">
    <property type="entry name" value="5'-Nucleotdase_C"/>
</dbReference>
<dbReference type="GO" id="GO:0016787">
    <property type="term" value="F:hydrolase activity"/>
    <property type="evidence" value="ECO:0007669"/>
    <property type="project" value="UniProtKB-KW"/>
</dbReference>
<dbReference type="CDD" id="cd00845">
    <property type="entry name" value="MPP_UshA_N_like"/>
    <property type="match status" value="1"/>
</dbReference>
<dbReference type="GO" id="GO:0009166">
    <property type="term" value="P:nucleotide catabolic process"/>
    <property type="evidence" value="ECO:0007669"/>
    <property type="project" value="InterPro"/>
</dbReference>
<dbReference type="GO" id="GO:0000166">
    <property type="term" value="F:nucleotide binding"/>
    <property type="evidence" value="ECO:0007669"/>
    <property type="project" value="UniProtKB-KW"/>
</dbReference>